<proteinExistence type="predicted"/>
<protein>
    <recommendedName>
        <fullName evidence="2">Borealin C-terminal domain-containing protein</fullName>
    </recommendedName>
</protein>
<dbReference type="InterPro" id="IPR046466">
    <property type="entry name" value="Borealin_C"/>
</dbReference>
<feature type="region of interest" description="Disordered" evidence="1">
    <location>
        <begin position="115"/>
        <end position="137"/>
    </location>
</feature>
<feature type="region of interest" description="Disordered" evidence="1">
    <location>
        <begin position="1"/>
        <end position="41"/>
    </location>
</feature>
<accession>A0A1B6FSP3</accession>
<evidence type="ECO:0000259" key="2">
    <source>
        <dbReference type="Pfam" id="PF10512"/>
    </source>
</evidence>
<feature type="compositionally biased region" description="Polar residues" evidence="1">
    <location>
        <begin position="25"/>
        <end position="36"/>
    </location>
</feature>
<feature type="domain" description="Borealin C-terminal" evidence="2">
    <location>
        <begin position="173"/>
        <end position="275"/>
    </location>
</feature>
<evidence type="ECO:0000256" key="1">
    <source>
        <dbReference type="SAM" id="MobiDB-lite"/>
    </source>
</evidence>
<dbReference type="AlphaFoldDB" id="A0A1B6FSP3"/>
<reference evidence="3" key="1">
    <citation type="submission" date="2015-11" db="EMBL/GenBank/DDBJ databases">
        <title>De novo transcriptome assembly of four potential Pierce s Disease insect vectors from Arizona vineyards.</title>
        <authorList>
            <person name="Tassone E.E."/>
        </authorList>
    </citation>
    <scope>NUCLEOTIDE SEQUENCE</scope>
</reference>
<name>A0A1B6FSP3_9HEMI</name>
<sequence>MMMPRTKQIRKKSSVNAKHNLGGASASNVNLLSDTQGAPPPRSAQELLANEYESMQCFHEEFNIYYDIQIKKHKLAYERACEEVKNMICNILQQLPDTIKLSNVHGDIPMDNLEDQEAGSKCDSSISQSASSKSTEMVQLKHFKTPRKVNTRSSTKKVPPPKAPEPALQVEAFKTPLLSARRFPPGTTITPKIYSETPITVMRRPLHGEVAISLGGSPLMVGATSREDIPTVNVPLQDGRIFSIMPEEGAPPFDLPSLDETTKKYLKTLRDHLQILAPNSP</sequence>
<dbReference type="Pfam" id="PF10512">
    <property type="entry name" value="Borealin"/>
    <property type="match status" value="1"/>
</dbReference>
<feature type="compositionally biased region" description="Low complexity" evidence="1">
    <location>
        <begin position="121"/>
        <end position="134"/>
    </location>
</feature>
<organism evidence="3">
    <name type="scientific">Cuerna arida</name>
    <dbReference type="NCBI Taxonomy" id="1464854"/>
    <lineage>
        <taxon>Eukaryota</taxon>
        <taxon>Metazoa</taxon>
        <taxon>Ecdysozoa</taxon>
        <taxon>Arthropoda</taxon>
        <taxon>Hexapoda</taxon>
        <taxon>Insecta</taxon>
        <taxon>Pterygota</taxon>
        <taxon>Neoptera</taxon>
        <taxon>Paraneoptera</taxon>
        <taxon>Hemiptera</taxon>
        <taxon>Auchenorrhyncha</taxon>
        <taxon>Membracoidea</taxon>
        <taxon>Cicadellidae</taxon>
        <taxon>Cicadellinae</taxon>
        <taxon>Proconiini</taxon>
        <taxon>Cuerna</taxon>
    </lineage>
</organism>
<evidence type="ECO:0000313" key="3">
    <source>
        <dbReference type="EMBL" id="JAS53246.1"/>
    </source>
</evidence>
<dbReference type="EMBL" id="GECZ01016523">
    <property type="protein sequence ID" value="JAS53246.1"/>
    <property type="molecule type" value="Transcribed_RNA"/>
</dbReference>
<gene>
    <name evidence="3" type="ORF">g.15699</name>
</gene>